<dbReference type="InterPro" id="IPR029016">
    <property type="entry name" value="GAF-like_dom_sf"/>
</dbReference>
<protein>
    <submittedName>
        <fullName evidence="1">Uncharacterized protein</fullName>
    </submittedName>
</protein>
<organism evidence="1">
    <name type="scientific">hydrothermal vent metagenome</name>
    <dbReference type="NCBI Taxonomy" id="652676"/>
    <lineage>
        <taxon>unclassified sequences</taxon>
        <taxon>metagenomes</taxon>
        <taxon>ecological metagenomes</taxon>
    </lineage>
</organism>
<proteinExistence type="predicted"/>
<dbReference type="EMBL" id="FRYL01000044">
    <property type="protein sequence ID" value="SHO81605.1"/>
    <property type="molecule type" value="Genomic_DNA"/>
</dbReference>
<dbReference type="AlphaFoldDB" id="A0A1W1EL57"/>
<sequence>MEYQKELSNKEKYTYILECVKNINRVNSCQEIVSLLESLAKTLVTAKYAKLWVVEDNQLCRLQNDKIINIPKNRGIMAKAIDTGEIFYVNGVLRNKNYEADIDNFDKLDIKDIIYFPLKNIDGDIKFIIQAMTSVYTIQQFTKNDIESLKMMIEYVHHLELSNCCNEEIDKKEEIDKERHEDLIDKLLSFLK</sequence>
<evidence type="ECO:0000313" key="1">
    <source>
        <dbReference type="EMBL" id="SHO81605.1"/>
    </source>
</evidence>
<dbReference type="Gene3D" id="3.30.450.40">
    <property type="match status" value="1"/>
</dbReference>
<reference evidence="1" key="1">
    <citation type="submission" date="2016-10" db="EMBL/GenBank/DDBJ databases">
        <authorList>
            <person name="de Groot N.N."/>
        </authorList>
    </citation>
    <scope>NUCLEOTIDE SEQUENCE</scope>
</reference>
<gene>
    <name evidence="1" type="ORF">MNB_SV-15-152</name>
</gene>
<dbReference type="SUPFAM" id="SSF55781">
    <property type="entry name" value="GAF domain-like"/>
    <property type="match status" value="1"/>
</dbReference>
<name>A0A1W1EL57_9ZZZZ</name>
<accession>A0A1W1EL57</accession>